<evidence type="ECO:0000256" key="7">
    <source>
        <dbReference type="SAM" id="SignalP"/>
    </source>
</evidence>
<proteinExistence type="inferred from homology"/>
<keyword evidence="3 7" id="KW-0732">Signal</keyword>
<protein>
    <recommendedName>
        <fullName evidence="9">Inhibitor of vertebrate lysozyme</fullName>
    </recommendedName>
</protein>
<dbReference type="EMBL" id="DQ180962">
    <property type="protein sequence ID" value="ABA39828.1"/>
    <property type="molecule type" value="Genomic_DNA"/>
</dbReference>
<feature type="chain" id="PRO_5004225445" description="Inhibitor of vertebrate lysozyme" evidence="7">
    <location>
        <begin position="31"/>
        <end position="159"/>
    </location>
</feature>
<feature type="signal peptide" evidence="7">
    <location>
        <begin position="1"/>
        <end position="30"/>
    </location>
</feature>
<comment type="similarity">
    <text evidence="2">Belongs to the ivy family.</text>
</comment>
<keyword evidence="6" id="KW-1015">Disulfide bond</keyword>
<dbReference type="InterPro" id="IPR014453">
    <property type="entry name" value="Inhibitor_vertebrate_lysozyme"/>
</dbReference>
<evidence type="ECO:0000256" key="5">
    <source>
        <dbReference type="PIRSR" id="PIRSR009103-1"/>
    </source>
</evidence>
<name>Q3HXZ7_ERWPY</name>
<evidence type="ECO:0008006" key="9">
    <source>
        <dbReference type="Google" id="ProtNLM"/>
    </source>
</evidence>
<reference evidence="8" key="4">
    <citation type="submission" date="2009-11" db="EMBL/GenBank/DDBJ databases">
        <authorList>
            <person name="Thapa S.P."/>
            <person name="Park D.H."/>
            <person name="Cho S.Y."/>
            <person name="Hur J.H."/>
            <person name="Lim C.K."/>
        </authorList>
    </citation>
    <scope>NUCLEOTIDE SEQUENCE</scope>
    <source>
        <strain evidence="8">WT3</strain>
    </source>
</reference>
<comment type="subcellular location">
    <subcellularLocation>
        <location evidence="1">Periplasm</location>
    </subcellularLocation>
</comment>
<organism evidence="8">
    <name type="scientific">Erwinia pyrifoliae</name>
    <dbReference type="NCBI Taxonomy" id="79967"/>
    <lineage>
        <taxon>Bacteria</taxon>
        <taxon>Pseudomonadati</taxon>
        <taxon>Pseudomonadota</taxon>
        <taxon>Gammaproteobacteria</taxon>
        <taxon>Enterobacterales</taxon>
        <taxon>Erwiniaceae</taxon>
        <taxon>Erwinia</taxon>
    </lineage>
</organism>
<reference evidence="8" key="2">
    <citation type="submission" date="2005-09" db="EMBL/GenBank/DDBJ databases">
        <title>Insights into the pathogenicity island of Erwinia pyrifoliae WT3 and Japanese Erwinia Ejp617, and its relatedness with PAI of Erwinia amylovora.</title>
        <authorList>
            <person name="Thapa S.P."/>
            <person name="Cho S."/>
            <person name="Hur J.H."/>
            <person name="Lim C.K."/>
        </authorList>
    </citation>
    <scope>NUCLEOTIDE SEQUENCE</scope>
    <source>
        <strain evidence="8">WT3</strain>
    </source>
</reference>
<sequence length="159" mass="17432">MSFNPMQGASVMKKTLIALFLSFTMLSAYAQSDLTVSSLATHNETKAAFEKMVGKHPLPRWVTEGGTHSQNRQVNIDGKHFLVLNACKPHDCAAQNIAVLYSAEAKKMAGVFSTRDDKASSQTLIWLNMDDDLSIDGKTVLLAALTGSLENHPDQFNFK</sequence>
<evidence type="ECO:0000313" key="8">
    <source>
        <dbReference type="EMBL" id="ABA39828.1"/>
    </source>
</evidence>
<dbReference type="GO" id="GO:0042597">
    <property type="term" value="C:periplasmic space"/>
    <property type="evidence" value="ECO:0007669"/>
    <property type="project" value="UniProtKB-SubCell"/>
</dbReference>
<dbReference type="PIRSF" id="PIRSF009103">
    <property type="entry name" value="Ivy"/>
    <property type="match status" value="1"/>
</dbReference>
<evidence type="ECO:0000256" key="1">
    <source>
        <dbReference type="ARBA" id="ARBA00004418"/>
    </source>
</evidence>
<feature type="site" description="Important for lysozyme inhibition" evidence="5">
    <location>
        <position position="90"/>
    </location>
</feature>
<reference evidence="8" key="1">
    <citation type="journal article" date="2005" name="J. Gen. Plant Pathol.">
        <title>Identification of dspEF, hrpW, and hrpN loci and characterization of the hrpNEp gene in Erwinia pyrifoliae.</title>
        <authorList>
            <person name="Shrestha R."/>
            <person name="Tsuchiya K."/>
            <person name="Baek S.J."/>
            <person name="Bae H.N."/>
            <person name="Hwang I."/>
            <person name="Hur J.H."/>
            <person name="Lim C.K."/>
        </authorList>
    </citation>
    <scope>NUCLEOTIDE SEQUENCE</scope>
    <source>
        <strain evidence="8">WT3</strain>
    </source>
</reference>
<accession>Q3HXZ7</accession>
<evidence type="ECO:0000256" key="2">
    <source>
        <dbReference type="ARBA" id="ARBA00009724"/>
    </source>
</evidence>
<dbReference type="AlphaFoldDB" id="Q3HXZ7"/>
<dbReference type="NCBIfam" id="NF007443">
    <property type="entry name" value="PRK09993.1"/>
    <property type="match status" value="1"/>
</dbReference>
<evidence type="ECO:0000256" key="3">
    <source>
        <dbReference type="ARBA" id="ARBA00022729"/>
    </source>
</evidence>
<dbReference type="InterPro" id="IPR036501">
    <property type="entry name" value="Inhibitor_vert_lysozyme_sf"/>
</dbReference>
<dbReference type="Pfam" id="PF08816">
    <property type="entry name" value="Ivy"/>
    <property type="match status" value="1"/>
</dbReference>
<dbReference type="SUPFAM" id="SSF89872">
    <property type="entry name" value="Inhibitor of vertebrate lysozyme, Ivy"/>
    <property type="match status" value="1"/>
</dbReference>
<evidence type="ECO:0000256" key="4">
    <source>
        <dbReference type="ARBA" id="ARBA00022764"/>
    </source>
</evidence>
<evidence type="ECO:0000256" key="6">
    <source>
        <dbReference type="PIRSR" id="PIRSR009103-2"/>
    </source>
</evidence>
<dbReference type="Gene3D" id="3.40.1420.10">
    <property type="entry name" value="Inhibitor of vertebrate lysozyme"/>
    <property type="match status" value="1"/>
</dbReference>
<feature type="disulfide bond" evidence="6">
    <location>
        <begin position="87"/>
        <end position="92"/>
    </location>
</feature>
<keyword evidence="4" id="KW-0574">Periplasm</keyword>
<reference evidence="8" key="3">
    <citation type="journal article" date="2008" name="Mol. Cells">
        <title>Genetic organization of the hrp genes cluster in Erwinia pyrifoliae and characterization of HR active domains in HrpNEp protein by mutational analysis.</title>
        <authorList>
            <person name="Shrestha R."/>
            <person name="Park D.H."/>
            <person name="Cho J.M."/>
            <person name="Cho S."/>
            <person name="Wilson C."/>
            <person name="Hwang I."/>
            <person name="Hur J.H."/>
            <person name="Lim C.K."/>
        </authorList>
    </citation>
    <scope>NUCLEOTIDE SEQUENCE</scope>
    <source>
        <strain evidence="8">WT3</strain>
    </source>
</reference>